<proteinExistence type="predicted"/>
<keyword evidence="2" id="KW-1133">Transmembrane helix</keyword>
<evidence type="ECO:0000313" key="3">
    <source>
        <dbReference type="EMBL" id="KAG5179520.1"/>
    </source>
</evidence>
<feature type="transmembrane region" description="Helical" evidence="2">
    <location>
        <begin position="77"/>
        <end position="96"/>
    </location>
</feature>
<name>A0A835YQF8_9STRA</name>
<keyword evidence="4" id="KW-1185">Reference proteome</keyword>
<keyword evidence="1" id="KW-0175">Coiled coil</keyword>
<sequence>MPPNAERGWKHLKGNGAVRGWKLSSTEAAALFGGRMVGESAYMSIADPEVQMEQQRRAEREQQKCAKAKEAINRCELMTTIIVTLVCGCVLLALWLSGHRLI</sequence>
<evidence type="ECO:0000256" key="1">
    <source>
        <dbReference type="SAM" id="Coils"/>
    </source>
</evidence>
<dbReference type="AlphaFoldDB" id="A0A835YQF8"/>
<evidence type="ECO:0000313" key="4">
    <source>
        <dbReference type="Proteomes" id="UP000664859"/>
    </source>
</evidence>
<gene>
    <name evidence="3" type="ORF">JKP88DRAFT_247340</name>
</gene>
<reference evidence="3" key="1">
    <citation type="submission" date="2021-02" db="EMBL/GenBank/DDBJ databases">
        <title>First Annotated Genome of the Yellow-green Alga Tribonema minus.</title>
        <authorList>
            <person name="Mahan K.M."/>
        </authorList>
    </citation>
    <scope>NUCLEOTIDE SEQUENCE</scope>
    <source>
        <strain evidence="3">UTEX B ZZ1240</strain>
    </source>
</reference>
<dbReference type="EMBL" id="JAFCMP010000457">
    <property type="protein sequence ID" value="KAG5179520.1"/>
    <property type="molecule type" value="Genomic_DNA"/>
</dbReference>
<organism evidence="3 4">
    <name type="scientific">Tribonema minus</name>
    <dbReference type="NCBI Taxonomy" id="303371"/>
    <lineage>
        <taxon>Eukaryota</taxon>
        <taxon>Sar</taxon>
        <taxon>Stramenopiles</taxon>
        <taxon>Ochrophyta</taxon>
        <taxon>PX clade</taxon>
        <taxon>Xanthophyceae</taxon>
        <taxon>Tribonematales</taxon>
        <taxon>Tribonemataceae</taxon>
        <taxon>Tribonema</taxon>
    </lineage>
</organism>
<feature type="coiled-coil region" evidence="1">
    <location>
        <begin position="51"/>
        <end position="78"/>
    </location>
</feature>
<keyword evidence="2" id="KW-0812">Transmembrane</keyword>
<accession>A0A835YQF8</accession>
<evidence type="ECO:0000256" key="2">
    <source>
        <dbReference type="SAM" id="Phobius"/>
    </source>
</evidence>
<comment type="caution">
    <text evidence="3">The sequence shown here is derived from an EMBL/GenBank/DDBJ whole genome shotgun (WGS) entry which is preliminary data.</text>
</comment>
<keyword evidence="2" id="KW-0472">Membrane</keyword>
<dbReference type="Proteomes" id="UP000664859">
    <property type="component" value="Unassembled WGS sequence"/>
</dbReference>
<protein>
    <submittedName>
        <fullName evidence="3">Uncharacterized protein</fullName>
    </submittedName>
</protein>